<evidence type="ECO:0000256" key="5">
    <source>
        <dbReference type="ARBA" id="ARBA00022960"/>
    </source>
</evidence>
<feature type="transmembrane region" description="Helical" evidence="8">
    <location>
        <begin position="69"/>
        <end position="89"/>
    </location>
</feature>
<name>A0A1T4V607_9FIRM</name>
<dbReference type="Proteomes" id="UP000190814">
    <property type="component" value="Unassembled WGS sequence"/>
</dbReference>
<keyword evidence="5" id="KW-0133">Cell shape</keyword>
<comment type="subcellular location">
    <subcellularLocation>
        <location evidence="1">Cell membrane</location>
        <topology evidence="1">Multi-pass membrane protein</topology>
    </subcellularLocation>
</comment>
<evidence type="ECO:0000256" key="1">
    <source>
        <dbReference type="ARBA" id="ARBA00004651"/>
    </source>
</evidence>
<dbReference type="Pfam" id="PF04093">
    <property type="entry name" value="MreD"/>
    <property type="match status" value="1"/>
</dbReference>
<gene>
    <name evidence="9" type="ORF">SAMN02745111_00234</name>
</gene>
<feature type="transmembrane region" description="Helical" evidence="8">
    <location>
        <begin position="139"/>
        <end position="158"/>
    </location>
</feature>
<comment type="similarity">
    <text evidence="2">Belongs to the MreD family.</text>
</comment>
<dbReference type="Gene3D" id="1.10.1760.20">
    <property type="match status" value="1"/>
</dbReference>
<feature type="transmembrane region" description="Helical" evidence="8">
    <location>
        <begin position="12"/>
        <end position="33"/>
    </location>
</feature>
<protein>
    <submittedName>
        <fullName evidence="9">Rod shape-determining protein MreD</fullName>
    </submittedName>
</protein>
<keyword evidence="4 8" id="KW-0812">Transmembrane</keyword>
<reference evidence="9 10" key="1">
    <citation type="submission" date="2017-02" db="EMBL/GenBank/DDBJ databases">
        <authorList>
            <person name="Peterson S.W."/>
        </authorList>
    </citation>
    <scope>NUCLEOTIDE SEQUENCE [LARGE SCALE GENOMIC DNA]</scope>
    <source>
        <strain evidence="9 10">ATCC 35992</strain>
    </source>
</reference>
<sequence length="177" mass="20982">MHKKFERAVLRIIFYVVLVLSCYLIQTTVMRNFMYKPNLLLIATCLIGFIYGDYDGMFVGLLSGLLIDLYFGPLIGFNMLVFIVLGFFSSLMGRVFYKDQILFPIGLMTVCDFLYNFYYYVFRMLLRKHIHFGSYFKKVFIPEIIASLIVTVLIYYLLYKFNDKMFTKESRSELTFD</sequence>
<dbReference type="STRING" id="39495.SAMN02745111_00234"/>
<evidence type="ECO:0000256" key="2">
    <source>
        <dbReference type="ARBA" id="ARBA00007776"/>
    </source>
</evidence>
<keyword evidence="6 8" id="KW-1133">Transmembrane helix</keyword>
<evidence type="ECO:0000256" key="7">
    <source>
        <dbReference type="ARBA" id="ARBA00023136"/>
    </source>
</evidence>
<proteinExistence type="inferred from homology"/>
<evidence type="ECO:0000313" key="10">
    <source>
        <dbReference type="Proteomes" id="UP000190814"/>
    </source>
</evidence>
<evidence type="ECO:0000313" key="9">
    <source>
        <dbReference type="EMBL" id="SKA60282.1"/>
    </source>
</evidence>
<keyword evidence="7 8" id="KW-0472">Membrane</keyword>
<keyword evidence="3" id="KW-1003">Cell membrane</keyword>
<evidence type="ECO:0000256" key="8">
    <source>
        <dbReference type="SAM" id="Phobius"/>
    </source>
</evidence>
<evidence type="ECO:0000256" key="4">
    <source>
        <dbReference type="ARBA" id="ARBA00022692"/>
    </source>
</evidence>
<dbReference type="RefSeq" id="WP_078765124.1">
    <property type="nucleotide sequence ID" value="NZ_FUXZ01000002.1"/>
</dbReference>
<feature type="transmembrane region" description="Helical" evidence="8">
    <location>
        <begin position="39"/>
        <end position="62"/>
    </location>
</feature>
<dbReference type="GO" id="GO:0005886">
    <property type="term" value="C:plasma membrane"/>
    <property type="evidence" value="ECO:0007669"/>
    <property type="project" value="UniProtKB-SubCell"/>
</dbReference>
<dbReference type="NCBIfam" id="TIGR03426">
    <property type="entry name" value="shape_MreD"/>
    <property type="match status" value="1"/>
</dbReference>
<dbReference type="InterPro" id="IPR007227">
    <property type="entry name" value="Cell_shape_determining_MreD"/>
</dbReference>
<evidence type="ECO:0000256" key="6">
    <source>
        <dbReference type="ARBA" id="ARBA00022989"/>
    </source>
</evidence>
<dbReference type="OrthoDB" id="9796616at2"/>
<dbReference type="GO" id="GO:0008360">
    <property type="term" value="P:regulation of cell shape"/>
    <property type="evidence" value="ECO:0007669"/>
    <property type="project" value="UniProtKB-KW"/>
</dbReference>
<keyword evidence="10" id="KW-1185">Reference proteome</keyword>
<dbReference type="AlphaFoldDB" id="A0A1T4V607"/>
<evidence type="ECO:0000256" key="3">
    <source>
        <dbReference type="ARBA" id="ARBA00022475"/>
    </source>
</evidence>
<dbReference type="EMBL" id="FUXZ01000002">
    <property type="protein sequence ID" value="SKA60282.1"/>
    <property type="molecule type" value="Genomic_DNA"/>
</dbReference>
<dbReference type="PROSITE" id="PS51257">
    <property type="entry name" value="PROKAR_LIPOPROTEIN"/>
    <property type="match status" value="1"/>
</dbReference>
<feature type="transmembrane region" description="Helical" evidence="8">
    <location>
        <begin position="101"/>
        <end position="118"/>
    </location>
</feature>
<organism evidence="9 10">
    <name type="scientific">Eubacterium uniforme</name>
    <dbReference type="NCBI Taxonomy" id="39495"/>
    <lineage>
        <taxon>Bacteria</taxon>
        <taxon>Bacillati</taxon>
        <taxon>Bacillota</taxon>
        <taxon>Clostridia</taxon>
        <taxon>Eubacteriales</taxon>
        <taxon>Eubacteriaceae</taxon>
        <taxon>Eubacterium</taxon>
    </lineage>
</organism>
<accession>A0A1T4V607</accession>